<dbReference type="GO" id="GO:0003677">
    <property type="term" value="F:DNA binding"/>
    <property type="evidence" value="ECO:0007669"/>
    <property type="project" value="UniProtKB-KW"/>
</dbReference>
<dbReference type="Proteomes" id="UP000236047">
    <property type="component" value="Unassembled WGS sequence"/>
</dbReference>
<dbReference type="RefSeq" id="WP_073446260.1">
    <property type="nucleotide sequence ID" value="NZ_LJSN01000002.1"/>
</dbReference>
<dbReference type="AlphaFoldDB" id="A0A2N8PIW5"/>
<dbReference type="EMBL" id="LJSN01000002">
    <property type="protein sequence ID" value="PNE40946.1"/>
    <property type="molecule type" value="Genomic_DNA"/>
</dbReference>
<dbReference type="GO" id="GO:0003700">
    <property type="term" value="F:DNA-binding transcription factor activity"/>
    <property type="evidence" value="ECO:0007669"/>
    <property type="project" value="InterPro"/>
</dbReference>
<dbReference type="Pfam" id="PF13411">
    <property type="entry name" value="MerR_1"/>
    <property type="match status" value="1"/>
</dbReference>
<evidence type="ECO:0000256" key="1">
    <source>
        <dbReference type="ARBA" id="ARBA00023125"/>
    </source>
</evidence>
<evidence type="ECO:0000259" key="2">
    <source>
        <dbReference type="PROSITE" id="PS50937"/>
    </source>
</evidence>
<comment type="caution">
    <text evidence="3">The sequence shown here is derived from an EMBL/GenBank/DDBJ whole genome shotgun (WGS) entry which is preliminary data.</text>
</comment>
<dbReference type="InterPro" id="IPR047057">
    <property type="entry name" value="MerR_fam"/>
</dbReference>
<dbReference type="PANTHER" id="PTHR30204:SF98">
    <property type="entry name" value="HTH-TYPE TRANSCRIPTIONAL REGULATOR ADHR"/>
    <property type="match status" value="1"/>
</dbReference>
<sequence length="148" mass="16224">MSERTTGLSIGKVSEATGMSVHALRFFEREGLFLREIPRSGGGQRIYAQVDVDWLSLCNRLRASGMPIATIREFAALVRSGPGNEPDRLALLREHERDVQARIAELQACLAVIHTKVVTYEEHLRDGTAAGLWSPMPADATPGASRPD</sequence>
<keyword evidence="4" id="KW-1185">Reference proteome</keyword>
<dbReference type="PANTHER" id="PTHR30204">
    <property type="entry name" value="REDOX-CYCLING DRUG-SENSING TRANSCRIPTIONAL ACTIVATOR SOXR"/>
    <property type="match status" value="1"/>
</dbReference>
<reference evidence="4" key="1">
    <citation type="submission" date="2015-09" db="EMBL/GenBank/DDBJ databases">
        <authorList>
            <person name="Graham D.E."/>
            <person name="Mahan K.M."/>
            <person name="Klingeman D.M."/>
            <person name="Fida T."/>
            <person name="Giannone R.J."/>
            <person name="Hettich R.L."/>
            <person name="Parry R.J."/>
            <person name="Spain J.C."/>
        </authorList>
    </citation>
    <scope>NUCLEOTIDE SEQUENCE [LARGE SCALE GENOMIC DNA]</scope>
    <source>
        <strain evidence="4">JCM 4701</strain>
    </source>
</reference>
<proteinExistence type="predicted"/>
<feature type="domain" description="HTH merR-type" evidence="2">
    <location>
        <begin position="7"/>
        <end position="77"/>
    </location>
</feature>
<dbReference type="InterPro" id="IPR000551">
    <property type="entry name" value="MerR-type_HTH_dom"/>
</dbReference>
<evidence type="ECO:0000313" key="3">
    <source>
        <dbReference type="EMBL" id="PNE40946.1"/>
    </source>
</evidence>
<dbReference type="SMART" id="SM00422">
    <property type="entry name" value="HTH_MERR"/>
    <property type="match status" value="1"/>
</dbReference>
<dbReference type="Gene3D" id="1.10.1660.10">
    <property type="match status" value="1"/>
</dbReference>
<accession>A0A2N8PIW5</accession>
<dbReference type="CDD" id="cd01109">
    <property type="entry name" value="HTH_YyaN"/>
    <property type="match status" value="1"/>
</dbReference>
<organism evidence="3 4">
    <name type="scientific">Streptomyces noursei</name>
    <name type="common">Streptomyces albulus</name>
    <dbReference type="NCBI Taxonomy" id="1971"/>
    <lineage>
        <taxon>Bacteria</taxon>
        <taxon>Bacillati</taxon>
        <taxon>Actinomycetota</taxon>
        <taxon>Actinomycetes</taxon>
        <taxon>Kitasatosporales</taxon>
        <taxon>Streptomycetaceae</taxon>
        <taxon>Streptomyces</taxon>
    </lineage>
</organism>
<dbReference type="InterPro" id="IPR009061">
    <property type="entry name" value="DNA-bd_dom_put_sf"/>
</dbReference>
<dbReference type="SUPFAM" id="SSF46955">
    <property type="entry name" value="Putative DNA-binding domain"/>
    <property type="match status" value="1"/>
</dbReference>
<gene>
    <name evidence="3" type="ORF">AOB60_09325</name>
</gene>
<protein>
    <submittedName>
        <fullName evidence="3">MerR family transcriptional regulator</fullName>
    </submittedName>
</protein>
<dbReference type="PROSITE" id="PS50937">
    <property type="entry name" value="HTH_MERR_2"/>
    <property type="match status" value="1"/>
</dbReference>
<name>A0A2N8PIW5_STRNR</name>
<evidence type="ECO:0000313" key="4">
    <source>
        <dbReference type="Proteomes" id="UP000236047"/>
    </source>
</evidence>
<keyword evidence="1" id="KW-0238">DNA-binding</keyword>